<dbReference type="Gene3D" id="2.60.40.10">
    <property type="entry name" value="Immunoglobulins"/>
    <property type="match status" value="1"/>
</dbReference>
<organism evidence="3 4">
    <name type="scientific">Trichonephila inaurata madagascariensis</name>
    <dbReference type="NCBI Taxonomy" id="2747483"/>
    <lineage>
        <taxon>Eukaryota</taxon>
        <taxon>Metazoa</taxon>
        <taxon>Ecdysozoa</taxon>
        <taxon>Arthropoda</taxon>
        <taxon>Chelicerata</taxon>
        <taxon>Arachnida</taxon>
        <taxon>Araneae</taxon>
        <taxon>Araneomorphae</taxon>
        <taxon>Entelegynae</taxon>
        <taxon>Araneoidea</taxon>
        <taxon>Nephilidae</taxon>
        <taxon>Trichonephila</taxon>
        <taxon>Trichonephila inaurata</taxon>
    </lineage>
</organism>
<name>A0A8X6XPK7_9ARAC</name>
<keyword evidence="1" id="KW-1015">Disulfide bond</keyword>
<feature type="domain" description="Ig-like" evidence="2">
    <location>
        <begin position="1"/>
        <end position="65"/>
    </location>
</feature>
<dbReference type="OrthoDB" id="6413693at2759"/>
<evidence type="ECO:0000313" key="3">
    <source>
        <dbReference type="EMBL" id="GFY56961.1"/>
    </source>
</evidence>
<dbReference type="InterPro" id="IPR013162">
    <property type="entry name" value="CD80_C2-set"/>
</dbReference>
<dbReference type="AlphaFoldDB" id="A0A8X6XPK7"/>
<reference evidence="3" key="1">
    <citation type="submission" date="2020-08" db="EMBL/GenBank/DDBJ databases">
        <title>Multicomponent nature underlies the extraordinary mechanical properties of spider dragline silk.</title>
        <authorList>
            <person name="Kono N."/>
            <person name="Nakamura H."/>
            <person name="Mori M."/>
            <person name="Yoshida Y."/>
            <person name="Ohtoshi R."/>
            <person name="Malay A.D."/>
            <person name="Moran D.A.P."/>
            <person name="Tomita M."/>
            <person name="Numata K."/>
            <person name="Arakawa K."/>
        </authorList>
    </citation>
    <scope>NUCLEOTIDE SEQUENCE</scope>
</reference>
<dbReference type="PANTHER" id="PTHR23278:SF19">
    <property type="entry name" value="OBSCURIN"/>
    <property type="match status" value="1"/>
</dbReference>
<comment type="caution">
    <text evidence="3">The sequence shown here is derived from an EMBL/GenBank/DDBJ whole genome shotgun (WGS) entry which is preliminary data.</text>
</comment>
<evidence type="ECO:0000256" key="1">
    <source>
        <dbReference type="ARBA" id="ARBA00023157"/>
    </source>
</evidence>
<evidence type="ECO:0000313" key="4">
    <source>
        <dbReference type="Proteomes" id="UP000886998"/>
    </source>
</evidence>
<accession>A0A8X6XPK7</accession>
<dbReference type="PROSITE" id="PS50835">
    <property type="entry name" value="IG_LIKE"/>
    <property type="match status" value="1"/>
</dbReference>
<protein>
    <submittedName>
        <fullName evidence="3">Ig-like domain-containing protein</fullName>
    </submittedName>
</protein>
<sequence>MKTVQFECEAKGSRPPAIISWRKGSYKLKNAETRVSAQGNVTTSTLTITATSDDNGKFLYCQADNPAIPGSAIEDGWKLDVHCR</sequence>
<dbReference type="Pfam" id="PF08205">
    <property type="entry name" value="C2-set_2"/>
    <property type="match status" value="1"/>
</dbReference>
<dbReference type="InterPro" id="IPR036179">
    <property type="entry name" value="Ig-like_dom_sf"/>
</dbReference>
<evidence type="ECO:0000259" key="2">
    <source>
        <dbReference type="PROSITE" id="PS50835"/>
    </source>
</evidence>
<dbReference type="SUPFAM" id="SSF48726">
    <property type="entry name" value="Immunoglobulin"/>
    <property type="match status" value="1"/>
</dbReference>
<dbReference type="PANTHER" id="PTHR23278">
    <property type="entry name" value="SIDESTEP PROTEIN"/>
    <property type="match status" value="1"/>
</dbReference>
<keyword evidence="4" id="KW-1185">Reference proteome</keyword>
<dbReference type="InterPro" id="IPR007110">
    <property type="entry name" value="Ig-like_dom"/>
</dbReference>
<gene>
    <name evidence="3" type="primary">AVEN_157203_1</name>
    <name evidence="3" type="ORF">TNIN_326961</name>
</gene>
<dbReference type="InterPro" id="IPR013783">
    <property type="entry name" value="Ig-like_fold"/>
</dbReference>
<dbReference type="EMBL" id="BMAV01011234">
    <property type="protein sequence ID" value="GFY56961.1"/>
    <property type="molecule type" value="Genomic_DNA"/>
</dbReference>
<dbReference type="Proteomes" id="UP000886998">
    <property type="component" value="Unassembled WGS sequence"/>
</dbReference>
<proteinExistence type="predicted"/>